<organism evidence="3">
    <name type="scientific">Lygus hesperus</name>
    <name type="common">Western plant bug</name>
    <dbReference type="NCBI Taxonomy" id="30085"/>
    <lineage>
        <taxon>Eukaryota</taxon>
        <taxon>Metazoa</taxon>
        <taxon>Ecdysozoa</taxon>
        <taxon>Arthropoda</taxon>
        <taxon>Hexapoda</taxon>
        <taxon>Insecta</taxon>
        <taxon>Pterygota</taxon>
        <taxon>Neoptera</taxon>
        <taxon>Paraneoptera</taxon>
        <taxon>Hemiptera</taxon>
        <taxon>Heteroptera</taxon>
        <taxon>Panheteroptera</taxon>
        <taxon>Cimicomorpha</taxon>
        <taxon>Miridae</taxon>
        <taxon>Mirini</taxon>
        <taxon>Lygus</taxon>
    </lineage>
</organism>
<keyword evidence="2" id="KW-0732">Signal</keyword>
<name>A0A146LRB7_LYGHE</name>
<proteinExistence type="predicted"/>
<dbReference type="AlphaFoldDB" id="A0A146LRB7"/>
<protein>
    <submittedName>
        <fullName evidence="3">Uncharacterized protein</fullName>
    </submittedName>
</protein>
<feature type="region of interest" description="Disordered" evidence="1">
    <location>
        <begin position="349"/>
        <end position="393"/>
    </location>
</feature>
<feature type="compositionally biased region" description="Basic and acidic residues" evidence="1">
    <location>
        <begin position="370"/>
        <end position="393"/>
    </location>
</feature>
<feature type="signal peptide" evidence="2">
    <location>
        <begin position="1"/>
        <end position="19"/>
    </location>
</feature>
<gene>
    <name evidence="3" type="ORF">g.44689</name>
</gene>
<evidence type="ECO:0000313" key="3">
    <source>
        <dbReference type="EMBL" id="JAQ09839.1"/>
    </source>
</evidence>
<reference evidence="3" key="1">
    <citation type="journal article" date="2016" name="Gigascience">
        <title>De novo construction of an expanded transcriptome assembly for the western tarnished plant bug, Lygus hesperus.</title>
        <authorList>
            <person name="Tassone E.E."/>
            <person name="Geib S.M."/>
            <person name="Hall B."/>
            <person name="Fabrick J.A."/>
            <person name="Brent C.S."/>
            <person name="Hull J.J."/>
        </authorList>
    </citation>
    <scope>NUCLEOTIDE SEQUENCE</scope>
</reference>
<evidence type="ECO:0000256" key="2">
    <source>
        <dbReference type="SAM" id="SignalP"/>
    </source>
</evidence>
<accession>A0A146LRB7</accession>
<dbReference type="EMBL" id="GDHC01008790">
    <property type="protein sequence ID" value="JAQ09839.1"/>
    <property type="molecule type" value="Transcribed_RNA"/>
</dbReference>
<feature type="chain" id="PRO_5007527330" evidence="2">
    <location>
        <begin position="20"/>
        <end position="393"/>
    </location>
</feature>
<evidence type="ECO:0000256" key="1">
    <source>
        <dbReference type="SAM" id="MobiDB-lite"/>
    </source>
</evidence>
<sequence>MKYLTTILLCLGVSRSGWAQCYPSCGCPQTSIQVLSPPSCCGNNGNGVSQYGDLFGLSGTSGCGCANSCNNFGSGSCGSPCSQPVSYCVSPTVSIPQPIGPCCSGQSIQPISSCCSAPAIQPASSCCCGPAIQPLNPCCLPAVPVTTCCSTPAVSSIGPNCGGSCCPLNSQSFAAALYQTVLGCPCLNNYLLQCPSGSQCGSNCGSCGPAPPCGCCCSGQCSPYYYASLCQLVLGNPYLRNLIQCNCPGDKQEEPNSGWQDPSDGCCKPGPFCCGPCNTCNFQFPSCSICNPCSCGFQIPASCPYKNIPASCPYKNIPASCPYKNNCCQSGGPKIEPYTDGTMKISEAESVPQKINTEGKKSQRYTLSTKGDENPTGRGRSSSEKRRNSEYSF</sequence>